<feature type="transmembrane region" description="Helical" evidence="7">
    <location>
        <begin position="177"/>
        <end position="202"/>
    </location>
</feature>
<feature type="transmembrane region" description="Helical" evidence="7">
    <location>
        <begin position="93"/>
        <end position="114"/>
    </location>
</feature>
<dbReference type="EMBL" id="AFYH01203350">
    <property type="status" value="NOT_ANNOTATED_CDS"/>
    <property type="molecule type" value="Genomic_DNA"/>
</dbReference>
<dbReference type="HOGENOM" id="CLU_025607_0_0_1"/>
<evidence type="ECO:0000256" key="3">
    <source>
        <dbReference type="ARBA" id="ARBA00022989"/>
    </source>
</evidence>
<name>H3A8G9_LATCH</name>
<evidence type="ECO:0000313" key="9">
    <source>
        <dbReference type="Proteomes" id="UP000008672"/>
    </source>
</evidence>
<gene>
    <name evidence="8" type="primary">ENTREP3</name>
</gene>
<dbReference type="Ensembl" id="ENSLACT00000005992.1">
    <property type="protein sequence ID" value="ENSLACP00000005940.1"/>
    <property type="gene ID" value="ENSLACG00000005271.1"/>
</dbReference>
<keyword evidence="3 7" id="KW-1133">Transmembrane helix</keyword>
<feature type="region of interest" description="Disordered" evidence="6">
    <location>
        <begin position="486"/>
        <end position="509"/>
    </location>
</feature>
<dbReference type="Pfam" id="PF04103">
    <property type="entry name" value="CD20"/>
    <property type="match status" value="1"/>
</dbReference>
<dbReference type="OMA" id="ICCIQIF"/>
<evidence type="ECO:0000256" key="6">
    <source>
        <dbReference type="SAM" id="MobiDB-lite"/>
    </source>
</evidence>
<feature type="region of interest" description="Disordered" evidence="6">
    <location>
        <begin position="391"/>
        <end position="421"/>
    </location>
</feature>
<evidence type="ECO:0000256" key="1">
    <source>
        <dbReference type="ARBA" id="ARBA00004141"/>
    </source>
</evidence>
<dbReference type="EMBL" id="AFYH01203349">
    <property type="status" value="NOT_ANNOTATED_CDS"/>
    <property type="molecule type" value="Genomic_DNA"/>
</dbReference>
<feature type="transmembrane region" description="Helical" evidence="7">
    <location>
        <begin position="69"/>
        <end position="86"/>
    </location>
</feature>
<feature type="region of interest" description="Disordered" evidence="6">
    <location>
        <begin position="608"/>
        <end position="649"/>
    </location>
</feature>
<reference evidence="8" key="3">
    <citation type="submission" date="2025-09" db="UniProtKB">
        <authorList>
            <consortium name="Ensembl"/>
        </authorList>
    </citation>
    <scope>IDENTIFICATION</scope>
</reference>
<organism evidence="8 9">
    <name type="scientific">Latimeria chalumnae</name>
    <name type="common">Coelacanth</name>
    <dbReference type="NCBI Taxonomy" id="7897"/>
    <lineage>
        <taxon>Eukaryota</taxon>
        <taxon>Metazoa</taxon>
        <taxon>Chordata</taxon>
        <taxon>Craniata</taxon>
        <taxon>Vertebrata</taxon>
        <taxon>Euteleostomi</taxon>
        <taxon>Coelacanthiformes</taxon>
        <taxon>Coelacanthidae</taxon>
        <taxon>Latimeria</taxon>
    </lineage>
</organism>
<dbReference type="EMBL" id="AFYH01203348">
    <property type="status" value="NOT_ANNOTATED_CDS"/>
    <property type="molecule type" value="Genomic_DNA"/>
</dbReference>
<feature type="compositionally biased region" description="Low complexity" evidence="6">
    <location>
        <begin position="411"/>
        <end position="420"/>
    </location>
</feature>
<dbReference type="GeneTree" id="ENSGT00530000063335"/>
<comment type="similarity">
    <text evidence="5">Belongs to the ENTREP family.</text>
</comment>
<keyword evidence="2 7" id="KW-0812">Transmembrane</keyword>
<evidence type="ECO:0000313" key="8">
    <source>
        <dbReference type="Ensembl" id="ENSLACP00000005940.1"/>
    </source>
</evidence>
<dbReference type="InterPro" id="IPR030431">
    <property type="entry name" value="ENTREP1-3"/>
</dbReference>
<dbReference type="EMBL" id="AFYH01203347">
    <property type="status" value="NOT_ANNOTATED_CDS"/>
    <property type="molecule type" value="Genomic_DNA"/>
</dbReference>
<dbReference type="FunCoup" id="H3A8G9">
    <property type="interactions" value="642"/>
</dbReference>
<dbReference type="Proteomes" id="UP000008672">
    <property type="component" value="Unassembled WGS sequence"/>
</dbReference>
<evidence type="ECO:0000256" key="5">
    <source>
        <dbReference type="ARBA" id="ARBA00034309"/>
    </source>
</evidence>
<feature type="compositionally biased region" description="Basic residues" evidence="6">
    <location>
        <begin position="621"/>
        <end position="636"/>
    </location>
</feature>
<dbReference type="PANTHER" id="PTHR17615">
    <property type="entry name" value="PROTEIN FAM189A"/>
    <property type="match status" value="1"/>
</dbReference>
<comment type="subcellular location">
    <subcellularLocation>
        <location evidence="1">Membrane</location>
        <topology evidence="1">Multi-pass membrane protein</topology>
    </subcellularLocation>
</comment>
<dbReference type="STRING" id="7897.ENSLACP00000005940"/>
<dbReference type="eggNOG" id="ENOG502RB7D">
    <property type="taxonomic scope" value="Eukaryota"/>
</dbReference>
<reference evidence="8" key="2">
    <citation type="submission" date="2025-08" db="UniProtKB">
        <authorList>
            <consortium name="Ensembl"/>
        </authorList>
    </citation>
    <scope>IDENTIFICATION</scope>
</reference>
<accession>H3A8G9</accession>
<evidence type="ECO:0000256" key="4">
    <source>
        <dbReference type="ARBA" id="ARBA00023136"/>
    </source>
</evidence>
<proteinExistence type="inferred from homology"/>
<dbReference type="InParanoid" id="H3A8G9"/>
<keyword evidence="4 7" id="KW-0472">Membrane</keyword>
<dbReference type="PANTHER" id="PTHR17615:SF7">
    <property type="entry name" value="PROTEIN ENTREP3"/>
    <property type="match status" value="1"/>
</dbReference>
<dbReference type="GO" id="GO:0016020">
    <property type="term" value="C:membrane"/>
    <property type="evidence" value="ECO:0007669"/>
    <property type="project" value="UniProtKB-SubCell"/>
</dbReference>
<dbReference type="InterPro" id="IPR007237">
    <property type="entry name" value="CD20-like"/>
</dbReference>
<keyword evidence="9" id="KW-1185">Reference proteome</keyword>
<evidence type="ECO:0000256" key="2">
    <source>
        <dbReference type="ARBA" id="ARBA00022692"/>
    </source>
</evidence>
<feature type="transmembrane region" description="Helical" evidence="7">
    <location>
        <begin position="32"/>
        <end position="57"/>
    </location>
</feature>
<reference evidence="9" key="1">
    <citation type="submission" date="2011-08" db="EMBL/GenBank/DDBJ databases">
        <title>The draft genome of Latimeria chalumnae.</title>
        <authorList>
            <person name="Di Palma F."/>
            <person name="Alfoldi J."/>
            <person name="Johnson J."/>
            <person name="Berlin A."/>
            <person name="Gnerre S."/>
            <person name="Jaffe D."/>
            <person name="MacCallum I."/>
            <person name="Young S."/>
            <person name="Walker B.J."/>
            <person name="Lander E."/>
            <person name="Lindblad-Toh K."/>
        </authorList>
    </citation>
    <scope>NUCLEOTIDE SEQUENCE [LARGE SCALE GENOMIC DNA]</scope>
    <source>
        <strain evidence="9">Wild caught</strain>
    </source>
</reference>
<evidence type="ECO:0000256" key="7">
    <source>
        <dbReference type="SAM" id="Phobius"/>
    </source>
</evidence>
<protein>
    <submittedName>
        <fullName evidence="8">Endosomal transmembrane epsin interactor 3</fullName>
    </submittedName>
</protein>
<sequence>AMPSLSDSTHSFSQGTSQSLYRLMLQRARMQFLLALGILQVALGSIIVAVSFAAVVITASSKVRHSCPFWAGFSVLLSGLIGVVSWKRPLTLVISVVLALLIICLVWSEVGYNLSNLRVFFPLSFQNHIEKQMMCTCCQSLSERSTESWCNNPIESLTLHPYWDCKDVWIALKDLLFSVYGLTIVSTIICSLSTIISCIQIFSIDVMHIMLIPQQPQSVNPECATPQDGFQNSLMDFDEFVPPVPPPPYYPPEYTCSSETDAQSITYNGSMESPVPLYPMDFPPPYEAVVGQRTDSQATVFEAPATEASQSSFRVGKVRIAVSMDSGSLLMSEIVDIPDDSSPSEDSCLLEVQGSMRSMDYVLFRSMQRSRADYCLSVDCVQCGSQVQSPKLDIHRSTEQRPGPRVRGERSSSCSSPSSCFGGQRALQETAARSCNRLEGAGQPEEGRIPEIRVRASTPRWRASCSEAGSSECSYVQRRYSENSRPLTPVRGLAPHPLMRSHSDPGLSSSNETEYFLGLHHDVKKKDADSGSSIYCTPSSEACLLSLPCKDTPKPLGQKAARKNKPQVKSSPLQRLSKEATRSLGDLKVCRGTRVLVARFLQRSKRNLVTGPENAGSSSQGHKRRILRSPRHTRRSQRQEGIHLQSCGDLSSTSSLRRLLSSGGMEQSRPHSLIGVYRESAL</sequence>
<feature type="region of interest" description="Disordered" evidence="6">
    <location>
        <begin position="554"/>
        <end position="575"/>
    </location>
</feature>
<dbReference type="AlphaFoldDB" id="H3A8G9"/>